<gene>
    <name evidence="3" type="primary">LRRK2_32</name>
    <name evidence="3" type="ORF">PHYPSEUDO_013929</name>
</gene>
<dbReference type="EMBL" id="JAGDFM010000755">
    <property type="protein sequence ID" value="KAG7376249.1"/>
    <property type="molecule type" value="Genomic_DNA"/>
</dbReference>
<evidence type="ECO:0000313" key="3">
    <source>
        <dbReference type="EMBL" id="KAG7376249.1"/>
    </source>
</evidence>
<dbReference type="InterPro" id="IPR001245">
    <property type="entry name" value="Ser-Thr/Tyr_kinase_cat_dom"/>
</dbReference>
<accession>A0A8T1V827</accession>
<protein>
    <submittedName>
        <fullName evidence="3">Leucine-rich repeat serine/threonine-protein kinase 2</fullName>
    </submittedName>
</protein>
<sequence length="346" mass="37897">MAPERLGLGPEGKWIAPATVEADVFAFGMCILEAVTRRAPWKHLADNDVRAAVTTGLRLPPRPVGLFIDEQWGLLTQICSFDPRRRPNISSVVHQLESFMKSASVGVADKDDACGTCTGADDASSGSSEPVEENSIAYMLGAVQSMVSSVSEYSTMNEQMCARMLDIYSKLHGAASPWSGVLSDNSAKPRQWWIRATQRHIHAARREEAQRFLVPEHRPNGSVDDLCADGAANKRHGALELLAKVLDEFHACLVVAAQEPLNSLAMLCATRTSVAQEVFELHTALDRLIASTPILHTARTVEVHGWEESWEEQRRLQVCVATSREGSSCVKDNSYKGDDAVDAQEE</sequence>
<keyword evidence="3" id="KW-0418">Kinase</keyword>
<dbReference type="AlphaFoldDB" id="A0A8T1V827"/>
<dbReference type="GO" id="GO:0005524">
    <property type="term" value="F:ATP binding"/>
    <property type="evidence" value="ECO:0007669"/>
    <property type="project" value="InterPro"/>
</dbReference>
<feature type="region of interest" description="Disordered" evidence="1">
    <location>
        <begin position="326"/>
        <end position="346"/>
    </location>
</feature>
<evidence type="ECO:0000313" key="4">
    <source>
        <dbReference type="Proteomes" id="UP000694044"/>
    </source>
</evidence>
<keyword evidence="3" id="KW-0808">Transferase</keyword>
<dbReference type="GO" id="GO:0004672">
    <property type="term" value="F:protein kinase activity"/>
    <property type="evidence" value="ECO:0007669"/>
    <property type="project" value="InterPro"/>
</dbReference>
<keyword evidence="4" id="KW-1185">Reference proteome</keyword>
<comment type="caution">
    <text evidence="3">The sequence shown here is derived from an EMBL/GenBank/DDBJ whole genome shotgun (WGS) entry which is preliminary data.</text>
</comment>
<dbReference type="Pfam" id="PF07714">
    <property type="entry name" value="PK_Tyr_Ser-Thr"/>
    <property type="match status" value="1"/>
</dbReference>
<dbReference type="OrthoDB" id="125603at2759"/>
<evidence type="ECO:0000259" key="2">
    <source>
        <dbReference type="PROSITE" id="PS50011"/>
    </source>
</evidence>
<reference evidence="3" key="1">
    <citation type="submission" date="2021-02" db="EMBL/GenBank/DDBJ databases">
        <authorList>
            <person name="Palmer J.M."/>
        </authorList>
    </citation>
    <scope>NUCLEOTIDE SEQUENCE</scope>
    <source>
        <strain evidence="3">SCRP734</strain>
    </source>
</reference>
<name>A0A8T1V827_9STRA</name>
<proteinExistence type="predicted"/>
<feature type="domain" description="Protein kinase" evidence="2">
    <location>
        <begin position="1"/>
        <end position="100"/>
    </location>
</feature>
<organism evidence="3 4">
    <name type="scientific">Phytophthora pseudosyringae</name>
    <dbReference type="NCBI Taxonomy" id="221518"/>
    <lineage>
        <taxon>Eukaryota</taxon>
        <taxon>Sar</taxon>
        <taxon>Stramenopiles</taxon>
        <taxon>Oomycota</taxon>
        <taxon>Peronosporomycetes</taxon>
        <taxon>Peronosporales</taxon>
        <taxon>Peronosporaceae</taxon>
        <taxon>Phytophthora</taxon>
    </lineage>
</organism>
<dbReference type="Proteomes" id="UP000694044">
    <property type="component" value="Unassembled WGS sequence"/>
</dbReference>
<evidence type="ECO:0000256" key="1">
    <source>
        <dbReference type="SAM" id="MobiDB-lite"/>
    </source>
</evidence>
<dbReference type="PROSITE" id="PS50011">
    <property type="entry name" value="PROTEIN_KINASE_DOM"/>
    <property type="match status" value="1"/>
</dbReference>
<dbReference type="InterPro" id="IPR000719">
    <property type="entry name" value="Prot_kinase_dom"/>
</dbReference>